<evidence type="ECO:0000256" key="2">
    <source>
        <dbReference type="SAM" id="Phobius"/>
    </source>
</evidence>
<dbReference type="Gene3D" id="1.25.40.10">
    <property type="entry name" value="Tetratricopeptide repeat domain"/>
    <property type="match status" value="1"/>
</dbReference>
<protein>
    <submittedName>
        <fullName evidence="3">Tetratricopeptide repeat protein</fullName>
    </submittedName>
</protein>
<dbReference type="EMBL" id="JBHSOG010000010">
    <property type="protein sequence ID" value="MFC5768416.1"/>
    <property type="molecule type" value="Genomic_DNA"/>
</dbReference>
<reference evidence="4" key="1">
    <citation type="journal article" date="2019" name="Int. J. Syst. Evol. Microbiol.">
        <title>The Global Catalogue of Microorganisms (GCM) 10K type strain sequencing project: providing services to taxonomists for standard genome sequencing and annotation.</title>
        <authorList>
            <consortium name="The Broad Institute Genomics Platform"/>
            <consortium name="The Broad Institute Genome Sequencing Center for Infectious Disease"/>
            <person name="Wu L."/>
            <person name="Ma J."/>
        </authorList>
    </citation>
    <scope>NUCLEOTIDE SEQUENCE [LARGE SCALE GENOMIC DNA]</scope>
    <source>
        <strain evidence="4">SHR3</strain>
    </source>
</reference>
<dbReference type="InterPro" id="IPR011990">
    <property type="entry name" value="TPR-like_helical_dom_sf"/>
</dbReference>
<name>A0ABW1AMW0_9RHOO</name>
<dbReference type="Proteomes" id="UP001595974">
    <property type="component" value="Unassembled WGS sequence"/>
</dbReference>
<sequence>MKCPKCGSAACRESRWRSQREKSEHPGSHPYRCLDCSCRFIGAASHLPAGRGKLIGVAAGLLAVVLGGVALGVSHVLDGRDDERRTNATTAAPVSNESDTLLQSAQTGDPEAQYRLARSMLYDSSRGRTGAAEAVDWLRRAAESGHTGAMVQLGKLYRTGLGVLQNFDLTLAWLRKAADGGDAEGMLELGRMYRSGTGVKQDLVEAYVWFNRAAAALHTEALGERENVALKLRPEELREAQARSAHDHARTAHTPSQAPQPESMAQR</sequence>
<dbReference type="InterPro" id="IPR050767">
    <property type="entry name" value="Sel1_AlgK"/>
</dbReference>
<evidence type="ECO:0000256" key="1">
    <source>
        <dbReference type="SAM" id="MobiDB-lite"/>
    </source>
</evidence>
<proteinExistence type="predicted"/>
<dbReference type="PANTHER" id="PTHR11102">
    <property type="entry name" value="SEL-1-LIKE PROTEIN"/>
    <property type="match status" value="1"/>
</dbReference>
<keyword evidence="2" id="KW-0472">Membrane</keyword>
<dbReference type="Pfam" id="PF08238">
    <property type="entry name" value="Sel1"/>
    <property type="match status" value="3"/>
</dbReference>
<dbReference type="SMART" id="SM00671">
    <property type="entry name" value="SEL1"/>
    <property type="match status" value="3"/>
</dbReference>
<evidence type="ECO:0000313" key="3">
    <source>
        <dbReference type="EMBL" id="MFC5768416.1"/>
    </source>
</evidence>
<feature type="region of interest" description="Disordered" evidence="1">
    <location>
        <begin position="233"/>
        <end position="267"/>
    </location>
</feature>
<evidence type="ECO:0000313" key="4">
    <source>
        <dbReference type="Proteomes" id="UP001595974"/>
    </source>
</evidence>
<dbReference type="RefSeq" id="WP_232516376.1">
    <property type="nucleotide sequence ID" value="NZ_JBHSOG010000010.1"/>
</dbReference>
<dbReference type="SUPFAM" id="SSF81901">
    <property type="entry name" value="HCP-like"/>
    <property type="match status" value="1"/>
</dbReference>
<keyword evidence="2" id="KW-1133">Transmembrane helix</keyword>
<comment type="caution">
    <text evidence="3">The sequence shown here is derived from an EMBL/GenBank/DDBJ whole genome shotgun (WGS) entry which is preliminary data.</text>
</comment>
<organism evidence="3 4">
    <name type="scientific">Thauera sinica</name>
    <dbReference type="NCBI Taxonomy" id="2665146"/>
    <lineage>
        <taxon>Bacteria</taxon>
        <taxon>Pseudomonadati</taxon>
        <taxon>Pseudomonadota</taxon>
        <taxon>Betaproteobacteria</taxon>
        <taxon>Rhodocyclales</taxon>
        <taxon>Zoogloeaceae</taxon>
        <taxon>Thauera</taxon>
    </lineage>
</organism>
<keyword evidence="4" id="KW-1185">Reference proteome</keyword>
<accession>A0ABW1AMW0</accession>
<dbReference type="InterPro" id="IPR006597">
    <property type="entry name" value="Sel1-like"/>
</dbReference>
<feature type="transmembrane region" description="Helical" evidence="2">
    <location>
        <begin position="54"/>
        <end position="77"/>
    </location>
</feature>
<gene>
    <name evidence="3" type="ORF">ACFPTN_03430</name>
</gene>
<feature type="compositionally biased region" description="Polar residues" evidence="1">
    <location>
        <begin position="253"/>
        <end position="267"/>
    </location>
</feature>
<dbReference type="PANTHER" id="PTHR11102:SF160">
    <property type="entry name" value="ERAD-ASSOCIATED E3 UBIQUITIN-PROTEIN LIGASE COMPONENT HRD3"/>
    <property type="match status" value="1"/>
</dbReference>
<feature type="compositionally biased region" description="Basic and acidic residues" evidence="1">
    <location>
        <begin position="233"/>
        <end position="250"/>
    </location>
</feature>
<keyword evidence="2" id="KW-0812">Transmembrane</keyword>